<dbReference type="SMART" id="SM00181">
    <property type="entry name" value="EGF"/>
    <property type="match status" value="3"/>
</dbReference>
<evidence type="ECO:0000259" key="4">
    <source>
        <dbReference type="PROSITE" id="PS51111"/>
    </source>
</evidence>
<evidence type="ECO:0000313" key="5">
    <source>
        <dbReference type="EMBL" id="EYC40370.1"/>
    </source>
</evidence>
<dbReference type="Proteomes" id="UP000024635">
    <property type="component" value="Unassembled WGS sequence"/>
</dbReference>
<name>A0A016WL48_9BILA</name>
<protein>
    <recommendedName>
        <fullName evidence="7">EGF-like domain protein</fullName>
    </recommendedName>
</protein>
<feature type="compositionally biased region" description="Low complexity" evidence="2">
    <location>
        <begin position="896"/>
        <end position="911"/>
    </location>
</feature>
<feature type="compositionally biased region" description="Low complexity" evidence="2">
    <location>
        <begin position="920"/>
        <end position="972"/>
    </location>
</feature>
<gene>
    <name evidence="5" type="primary">Acey_s0617.g699</name>
    <name evidence="5" type="ORF">Y032_0617g699</name>
</gene>
<evidence type="ECO:0000313" key="6">
    <source>
        <dbReference type="Proteomes" id="UP000024635"/>
    </source>
</evidence>
<accession>A0A016WL48</accession>
<dbReference type="InterPro" id="IPR000742">
    <property type="entry name" value="EGF"/>
</dbReference>
<sequence length="1168" mass="126083">SCSSSSPNVFGSTKRSLAVVIQSSFSQVELNSHINNGLTALLKYMGQADAFDEYIVSTFNTITVQNLPYAQVQATPYSTSTAFLNATTSSAIKYQNSQSDTQPSLDALLQTINTISYDKSSIFLFTDAPPYANTSGADMPNIVLAAVERQLQINVIVTAPYGMNSICMQYANSSIYSQLALQTGGAIINLCQPYANSYPRDIITEFFTGYGITHHHVETLQEILIADCSTATQTQFYIDNPSASVYAFVNSDQVESFDVGVFDNDSAGDLYKLPSQVLTPFFGIYQVVPNLYNRNGYTLQVQAAANSTSGSCSVRIVEKTQLAVYLGFTPDPSKDSPSLTLKYAIAANPVIHISSQFQSDVQPNIVVLNSDETVRYNATGTRRLPSCHYESFFSAPFACKKPYSYFLSTVTLKTNETTMQRTQRAYCYMDPTICLNGGSAASDGTCQCRPGFNGAKCESPICQNGGIVVDYKCVCEAGFNGQFCQYIACQEWNYLETHDVRQHEFRQITFVIERNIAMVLPSVYLQQVNIFFMQLQDYPQQPSDFLVPMIARQSGGRLLPLTVLAARDISGVLNSIVKENALLYDDGFKDCTTAQQVSFFVESTASRVILDVTGNDVATAGAVSVLDGAGKIVPVNPRNALMNDAAALVIDFAMQPSGPAGGQWTVTIKTTNGSCFIQARAESPIHVIPGFSSSPDLDVVKSGPFSSLGTNASVYVTARVTNARDTNYGVTLDSLTIVSADFSAPWQDKPLLGQSIHPRDPVGCASQFVTDQFTSPKTTYQKYTMSGVDAKGTKFQRTFFYSQPVKADSVAQCVHGTRNPYGECGCDNRYTGDYCNDRVCLNGGTASLGTCVCVNGFYGDFCENALTDAPAATSTTKPGLDTTTNGPSITTPQTPTIATSQTSAMTTSQTSPIASSTGLTSSTSVQQPSSTSVQQSTAVSSTAQPSAGTTPTMQPSTTTSSRITSTPSRSTTNGITPTPPLCFPTTTTFRISFLIDASNISDMFLTTEENVIKSVANRFELGSGQQQTSFIVSGMAESYISGGTAKKSEDIDADINRIAADDRFGSMVLNAGESLQGYLDSPDSSINCCGPPFVIVLMGQQSKDNMQDSYTNLRNRRYEMLAIDMTGNVAPSLIPVFGSKNVKSYTGTLDSLTDWIQDRICRIKYSEP</sequence>
<comment type="caution">
    <text evidence="5">The sequence shown here is derived from an EMBL/GenBank/DDBJ whole genome shotgun (WGS) entry which is preliminary data.</text>
</comment>
<reference evidence="6" key="1">
    <citation type="journal article" date="2015" name="Nat. Genet.">
        <title>The genome and transcriptome of the zoonotic hookworm Ancylostoma ceylanicum identify infection-specific gene families.</title>
        <authorList>
            <person name="Schwarz E.M."/>
            <person name="Hu Y."/>
            <person name="Antoshechkin I."/>
            <person name="Miller M.M."/>
            <person name="Sternberg P.W."/>
            <person name="Aroian R.V."/>
        </authorList>
    </citation>
    <scope>NUCLEOTIDE SEQUENCE</scope>
    <source>
        <strain evidence="6">HY135</strain>
    </source>
</reference>
<dbReference type="InterPro" id="IPR006582">
    <property type="entry name" value="MD_domain"/>
</dbReference>
<comment type="caution">
    <text evidence="1">Lacks conserved residue(s) required for the propagation of feature annotation.</text>
</comment>
<dbReference type="AlphaFoldDB" id="A0A016WL48"/>
<dbReference type="PROSITE" id="PS00022">
    <property type="entry name" value="EGF_1"/>
    <property type="match status" value="2"/>
</dbReference>
<evidence type="ECO:0000256" key="2">
    <source>
        <dbReference type="SAM" id="MobiDB-lite"/>
    </source>
</evidence>
<dbReference type="InterPro" id="IPR014010">
    <property type="entry name" value="REJ_dom"/>
</dbReference>
<feature type="compositionally biased region" description="Polar residues" evidence="2">
    <location>
        <begin position="872"/>
        <end position="895"/>
    </location>
</feature>
<dbReference type="OrthoDB" id="5779730at2759"/>
<feature type="disulfide bond" evidence="1">
    <location>
        <begin position="475"/>
        <end position="484"/>
    </location>
</feature>
<feature type="non-terminal residue" evidence="5">
    <location>
        <position position="1168"/>
    </location>
</feature>
<evidence type="ECO:0008006" key="7">
    <source>
        <dbReference type="Google" id="ProtNLM"/>
    </source>
</evidence>
<keyword evidence="6" id="KW-1185">Reference proteome</keyword>
<proteinExistence type="predicted"/>
<keyword evidence="1" id="KW-1015">Disulfide bond</keyword>
<dbReference type="PROSITE" id="PS51111">
    <property type="entry name" value="REJ"/>
    <property type="match status" value="1"/>
</dbReference>
<dbReference type="GO" id="GO:0016020">
    <property type="term" value="C:membrane"/>
    <property type="evidence" value="ECO:0007669"/>
    <property type="project" value="UniProtKB-SubCell"/>
</dbReference>
<evidence type="ECO:0000256" key="1">
    <source>
        <dbReference type="PROSITE-ProRule" id="PRU00076"/>
    </source>
</evidence>
<feature type="domain" description="REJ" evidence="4">
    <location>
        <begin position="1"/>
        <end position="31"/>
    </location>
</feature>
<dbReference type="EMBL" id="JARK01000217">
    <property type="protein sequence ID" value="EYC40370.1"/>
    <property type="molecule type" value="Genomic_DNA"/>
</dbReference>
<feature type="domain" description="EGF-like" evidence="3">
    <location>
        <begin position="453"/>
        <end position="485"/>
    </location>
</feature>
<dbReference type="InterPro" id="IPR053295">
    <property type="entry name" value="Innate_immunity_reg"/>
</dbReference>
<dbReference type="PANTHER" id="PTHR47324">
    <property type="entry name" value="PROTEIN IRG-7-RELATED"/>
    <property type="match status" value="1"/>
</dbReference>
<organism evidence="5 6">
    <name type="scientific">Ancylostoma ceylanicum</name>
    <dbReference type="NCBI Taxonomy" id="53326"/>
    <lineage>
        <taxon>Eukaryota</taxon>
        <taxon>Metazoa</taxon>
        <taxon>Ecdysozoa</taxon>
        <taxon>Nematoda</taxon>
        <taxon>Chromadorea</taxon>
        <taxon>Rhabditida</taxon>
        <taxon>Rhabditina</taxon>
        <taxon>Rhabditomorpha</taxon>
        <taxon>Strongyloidea</taxon>
        <taxon>Ancylostomatidae</taxon>
        <taxon>Ancylostomatinae</taxon>
        <taxon>Ancylostoma</taxon>
    </lineage>
</organism>
<evidence type="ECO:0000259" key="3">
    <source>
        <dbReference type="PROSITE" id="PS50026"/>
    </source>
</evidence>
<feature type="domain" description="EGF-like" evidence="3">
    <location>
        <begin position="831"/>
        <end position="863"/>
    </location>
</feature>
<feature type="disulfide bond" evidence="1">
    <location>
        <begin position="853"/>
        <end position="862"/>
    </location>
</feature>
<keyword evidence="1" id="KW-0245">EGF-like domain</keyword>
<feature type="region of interest" description="Disordered" evidence="2">
    <location>
        <begin position="872"/>
        <end position="981"/>
    </location>
</feature>
<dbReference type="SMART" id="SM00604">
    <property type="entry name" value="MD"/>
    <property type="match status" value="1"/>
</dbReference>
<dbReference type="PANTHER" id="PTHR47324:SF3">
    <property type="entry name" value="EGF-LIKE DOMAIN-CONTAINING PROTEIN"/>
    <property type="match status" value="1"/>
</dbReference>
<dbReference type="PROSITE" id="PS50026">
    <property type="entry name" value="EGF_3"/>
    <property type="match status" value="2"/>
</dbReference>
<dbReference type="Gene3D" id="2.10.25.10">
    <property type="entry name" value="Laminin"/>
    <property type="match status" value="2"/>
</dbReference>
<dbReference type="PROSITE" id="PS01186">
    <property type="entry name" value="EGF_2"/>
    <property type="match status" value="2"/>
</dbReference>